<evidence type="ECO:0000313" key="2">
    <source>
        <dbReference type="Proteomes" id="UP000634136"/>
    </source>
</evidence>
<dbReference type="Proteomes" id="UP000634136">
    <property type="component" value="Unassembled WGS sequence"/>
</dbReference>
<dbReference type="AlphaFoldDB" id="A0A834SSA3"/>
<accession>A0A834SSA3</accession>
<protein>
    <submittedName>
        <fullName evidence="1">Uncharacterized protein</fullName>
    </submittedName>
</protein>
<comment type="caution">
    <text evidence="1">The sequence shown here is derived from an EMBL/GenBank/DDBJ whole genome shotgun (WGS) entry which is preliminary data.</text>
</comment>
<keyword evidence="2" id="KW-1185">Reference proteome</keyword>
<sequence length="27" mass="2831">MVIDITQVSSLGLNSTGGGRLDQQVEI</sequence>
<reference evidence="1" key="1">
    <citation type="submission" date="2020-09" db="EMBL/GenBank/DDBJ databases">
        <title>Genome-Enabled Discovery of Anthraquinone Biosynthesis in Senna tora.</title>
        <authorList>
            <person name="Kang S.-H."/>
            <person name="Pandey R.P."/>
            <person name="Lee C.-M."/>
            <person name="Sim J.-S."/>
            <person name="Jeong J.-T."/>
            <person name="Choi B.-S."/>
            <person name="Jung M."/>
            <person name="Ginzburg D."/>
            <person name="Zhao K."/>
            <person name="Won S.Y."/>
            <person name="Oh T.-J."/>
            <person name="Yu Y."/>
            <person name="Kim N.-H."/>
            <person name="Lee O.R."/>
            <person name="Lee T.-H."/>
            <person name="Bashyal P."/>
            <person name="Kim T.-S."/>
            <person name="Lee W.-H."/>
            <person name="Kawkins C."/>
            <person name="Kim C.-K."/>
            <person name="Kim J.S."/>
            <person name="Ahn B.O."/>
            <person name="Rhee S.Y."/>
            <person name="Sohng J.K."/>
        </authorList>
    </citation>
    <scope>NUCLEOTIDE SEQUENCE</scope>
    <source>
        <tissue evidence="1">Leaf</tissue>
    </source>
</reference>
<dbReference type="EMBL" id="JAAIUW010000011">
    <property type="protein sequence ID" value="KAF7808989.1"/>
    <property type="molecule type" value="Genomic_DNA"/>
</dbReference>
<evidence type="ECO:0000313" key="1">
    <source>
        <dbReference type="EMBL" id="KAF7808989.1"/>
    </source>
</evidence>
<organism evidence="1 2">
    <name type="scientific">Senna tora</name>
    <dbReference type="NCBI Taxonomy" id="362788"/>
    <lineage>
        <taxon>Eukaryota</taxon>
        <taxon>Viridiplantae</taxon>
        <taxon>Streptophyta</taxon>
        <taxon>Embryophyta</taxon>
        <taxon>Tracheophyta</taxon>
        <taxon>Spermatophyta</taxon>
        <taxon>Magnoliopsida</taxon>
        <taxon>eudicotyledons</taxon>
        <taxon>Gunneridae</taxon>
        <taxon>Pentapetalae</taxon>
        <taxon>rosids</taxon>
        <taxon>fabids</taxon>
        <taxon>Fabales</taxon>
        <taxon>Fabaceae</taxon>
        <taxon>Caesalpinioideae</taxon>
        <taxon>Cassia clade</taxon>
        <taxon>Senna</taxon>
    </lineage>
</organism>
<name>A0A834SSA3_9FABA</name>
<proteinExistence type="predicted"/>
<gene>
    <name evidence="1" type="ORF">G2W53_035732</name>
</gene>